<dbReference type="EMBL" id="MU864064">
    <property type="protein sequence ID" value="KAK4194405.1"/>
    <property type="molecule type" value="Genomic_DNA"/>
</dbReference>
<dbReference type="Proteomes" id="UP001303160">
    <property type="component" value="Unassembled WGS sequence"/>
</dbReference>
<feature type="region of interest" description="Disordered" evidence="2">
    <location>
        <begin position="618"/>
        <end position="669"/>
    </location>
</feature>
<feature type="transmembrane region" description="Helical" evidence="3">
    <location>
        <begin position="515"/>
        <end position="538"/>
    </location>
</feature>
<dbReference type="InterPro" id="IPR050829">
    <property type="entry name" value="CorA_MIT"/>
</dbReference>
<feature type="transmembrane region" description="Helical" evidence="3">
    <location>
        <begin position="558"/>
        <end position="580"/>
    </location>
</feature>
<feature type="coiled-coil region" evidence="1">
    <location>
        <begin position="448"/>
        <end position="509"/>
    </location>
</feature>
<organism evidence="4 5">
    <name type="scientific">Triangularia verruculosa</name>
    <dbReference type="NCBI Taxonomy" id="2587418"/>
    <lineage>
        <taxon>Eukaryota</taxon>
        <taxon>Fungi</taxon>
        <taxon>Dikarya</taxon>
        <taxon>Ascomycota</taxon>
        <taxon>Pezizomycotina</taxon>
        <taxon>Sordariomycetes</taxon>
        <taxon>Sordariomycetidae</taxon>
        <taxon>Sordariales</taxon>
        <taxon>Podosporaceae</taxon>
        <taxon>Triangularia</taxon>
    </lineage>
</organism>
<dbReference type="AlphaFoldDB" id="A0AAN6X7Q5"/>
<accession>A0AAN6X7Q5</accession>
<keyword evidence="5" id="KW-1185">Reference proteome</keyword>
<name>A0AAN6X7Q5_9PEZI</name>
<sequence>MLNLLLAWKADKELRNNIGKAPRDLAPEGRSDAVQALQRTIIKYETPVPWSTELSTQHAISKDFNVDVTFTSFKSTEPFTWTRSLPISEFLRRDTLANMGGQNDDKHKLGETNGVENSDGTRHDTAARGGKMARFESDRNDANAGATKAGSKSHHKHTGRDEGTGTPNILGSLQEQFLEMVRLEGWKISSKNVMRWIHLPNNNWFYTLDDMGQEVQFGQYDGSSGLQLPETFDQSYYDGSTSLDERNTDQVVYKWLTDTNDGSEPKILVVRQLWIWRLDERTVVTAIPPRWDEEPKETLYDLISRSLPQAALATPHALIQQILLQCLPSPNEFEQAGVGYHILDIFESWIAKQQDREVALFRAFRKFIEDSDDVTEDHTDQNALQIDQEVKIIYELKDALEELFILRQLFITQQKIASSYHEMNSPHYYRHGEGHGISQEDFKSQSGLEGLIGRADRLEANAKMVLENVDHLVSVKQTQSSLIQSQLAAKQAEVANNQAKLAHEEARRSRQLNNYVLLFTSVTIIFTPLAFMISMFAVPIQGFPRDDNGELFYGSSWITGRLFAGELVTLFVVILGFLLIRRMNRDEKDLPQFNAQDMVPPDNAGVVAGRPPVSFHDKPPTGQHAIHKRSPREAISSLGPRLRARVKELRGRQPGEDVERQQPSNGGLI</sequence>
<gene>
    <name evidence="4" type="ORF">QBC40DRAFT_319836</name>
</gene>
<evidence type="ECO:0000256" key="3">
    <source>
        <dbReference type="SAM" id="Phobius"/>
    </source>
</evidence>
<reference evidence="4" key="2">
    <citation type="submission" date="2023-05" db="EMBL/GenBank/DDBJ databases">
        <authorList>
            <consortium name="Lawrence Berkeley National Laboratory"/>
            <person name="Steindorff A."/>
            <person name="Hensen N."/>
            <person name="Bonometti L."/>
            <person name="Westerberg I."/>
            <person name="Brannstrom I.O."/>
            <person name="Guillou S."/>
            <person name="Cros-Aarteil S."/>
            <person name="Calhoun S."/>
            <person name="Haridas S."/>
            <person name="Kuo A."/>
            <person name="Mondo S."/>
            <person name="Pangilinan J."/>
            <person name="Riley R."/>
            <person name="Labutti K."/>
            <person name="Andreopoulos B."/>
            <person name="Lipzen A."/>
            <person name="Chen C."/>
            <person name="Yanf M."/>
            <person name="Daum C."/>
            <person name="Ng V."/>
            <person name="Clum A."/>
            <person name="Ohm R."/>
            <person name="Martin F."/>
            <person name="Silar P."/>
            <person name="Natvig D."/>
            <person name="Lalanne C."/>
            <person name="Gautier V."/>
            <person name="Ament-Velasquez S.L."/>
            <person name="Kruys A."/>
            <person name="Hutchinson M.I."/>
            <person name="Powell A.J."/>
            <person name="Barry K."/>
            <person name="Miller A.N."/>
            <person name="Grigoriev I.V."/>
            <person name="Debuchy R."/>
            <person name="Gladieux P."/>
            <person name="Thoren M.H."/>
            <person name="Johannesson H."/>
        </authorList>
    </citation>
    <scope>NUCLEOTIDE SEQUENCE</scope>
    <source>
        <strain evidence="4">CBS 315.58</strain>
    </source>
</reference>
<reference evidence="4" key="1">
    <citation type="journal article" date="2023" name="Mol. Phylogenet. Evol.">
        <title>Genome-scale phylogeny and comparative genomics of the fungal order Sordariales.</title>
        <authorList>
            <person name="Hensen N."/>
            <person name="Bonometti L."/>
            <person name="Westerberg I."/>
            <person name="Brannstrom I.O."/>
            <person name="Guillou S."/>
            <person name="Cros-Aarteil S."/>
            <person name="Calhoun S."/>
            <person name="Haridas S."/>
            <person name="Kuo A."/>
            <person name="Mondo S."/>
            <person name="Pangilinan J."/>
            <person name="Riley R."/>
            <person name="LaButti K."/>
            <person name="Andreopoulos B."/>
            <person name="Lipzen A."/>
            <person name="Chen C."/>
            <person name="Yan M."/>
            <person name="Daum C."/>
            <person name="Ng V."/>
            <person name="Clum A."/>
            <person name="Steindorff A."/>
            <person name="Ohm R.A."/>
            <person name="Martin F."/>
            <person name="Silar P."/>
            <person name="Natvig D.O."/>
            <person name="Lalanne C."/>
            <person name="Gautier V."/>
            <person name="Ament-Velasquez S.L."/>
            <person name="Kruys A."/>
            <person name="Hutchinson M.I."/>
            <person name="Powell A.J."/>
            <person name="Barry K."/>
            <person name="Miller A.N."/>
            <person name="Grigoriev I.V."/>
            <person name="Debuchy R."/>
            <person name="Gladieux P."/>
            <person name="Hiltunen Thoren M."/>
            <person name="Johannesson H."/>
        </authorList>
    </citation>
    <scope>NUCLEOTIDE SEQUENCE</scope>
    <source>
        <strain evidence="4">CBS 315.58</strain>
    </source>
</reference>
<protein>
    <submittedName>
        <fullName evidence="4">Uncharacterized protein</fullName>
    </submittedName>
</protein>
<dbReference type="Gene3D" id="1.20.58.340">
    <property type="entry name" value="Magnesium transport protein CorA, transmembrane region"/>
    <property type="match status" value="1"/>
</dbReference>
<keyword evidence="1" id="KW-0175">Coiled coil</keyword>
<feature type="compositionally biased region" description="Basic and acidic residues" evidence="2">
    <location>
        <begin position="645"/>
        <end position="660"/>
    </location>
</feature>
<keyword evidence="3" id="KW-0472">Membrane</keyword>
<keyword evidence="3" id="KW-1133">Transmembrane helix</keyword>
<keyword evidence="3" id="KW-0812">Transmembrane</keyword>
<proteinExistence type="predicted"/>
<evidence type="ECO:0000256" key="1">
    <source>
        <dbReference type="SAM" id="Coils"/>
    </source>
</evidence>
<feature type="region of interest" description="Disordered" evidence="2">
    <location>
        <begin position="98"/>
        <end position="169"/>
    </location>
</feature>
<dbReference type="PANTHER" id="PTHR47685">
    <property type="entry name" value="MAGNESIUM TRANSPORT PROTEIN CORA"/>
    <property type="match status" value="1"/>
</dbReference>
<evidence type="ECO:0000313" key="5">
    <source>
        <dbReference type="Proteomes" id="UP001303160"/>
    </source>
</evidence>
<evidence type="ECO:0000256" key="2">
    <source>
        <dbReference type="SAM" id="MobiDB-lite"/>
    </source>
</evidence>
<comment type="caution">
    <text evidence="4">The sequence shown here is derived from an EMBL/GenBank/DDBJ whole genome shotgun (WGS) entry which is preliminary data.</text>
</comment>
<evidence type="ECO:0000313" key="4">
    <source>
        <dbReference type="EMBL" id="KAK4194405.1"/>
    </source>
</evidence>
<dbReference type="PANTHER" id="PTHR47685:SF1">
    <property type="entry name" value="MAGNESIUM TRANSPORT PROTEIN CORA"/>
    <property type="match status" value="1"/>
</dbReference>